<comment type="caution">
    <text evidence="3">The sequence shown here is derived from an EMBL/GenBank/DDBJ whole genome shotgun (WGS) entry which is preliminary data.</text>
</comment>
<protein>
    <submittedName>
        <fullName evidence="3">Acetyltransferase</fullName>
    </submittedName>
</protein>
<accession>A0A136A218</accession>
<proteinExistence type="predicted"/>
<dbReference type="SUPFAM" id="SSF55729">
    <property type="entry name" value="Acyl-CoA N-acyltransferases (Nat)"/>
    <property type="match status" value="1"/>
</dbReference>
<dbReference type="InterPro" id="IPR029069">
    <property type="entry name" value="HotDog_dom_sf"/>
</dbReference>
<dbReference type="Pfam" id="PF00583">
    <property type="entry name" value="Acetyltransf_1"/>
    <property type="match status" value="1"/>
</dbReference>
<dbReference type="Proteomes" id="UP000070299">
    <property type="component" value="Unassembled WGS sequence"/>
</dbReference>
<gene>
    <name evidence="3" type="ORF">AX660_14115</name>
</gene>
<dbReference type="CDD" id="cd04301">
    <property type="entry name" value="NAT_SF"/>
    <property type="match status" value="1"/>
</dbReference>
<dbReference type="Pfam" id="PF09500">
    <property type="entry name" value="YiiD_C"/>
    <property type="match status" value="1"/>
</dbReference>
<dbReference type="PROSITE" id="PS51186">
    <property type="entry name" value="GNAT"/>
    <property type="match status" value="1"/>
</dbReference>
<dbReference type="RefSeq" id="WP_068376472.1">
    <property type="nucleotide sequence ID" value="NZ_LSNE01000005.1"/>
</dbReference>
<dbReference type="GO" id="GO:0008080">
    <property type="term" value="F:N-acetyltransferase activity"/>
    <property type="evidence" value="ECO:0007669"/>
    <property type="project" value="TreeGrafter"/>
</dbReference>
<dbReference type="SUPFAM" id="SSF54637">
    <property type="entry name" value="Thioesterase/thiol ester dehydrase-isomerase"/>
    <property type="match status" value="1"/>
</dbReference>
<reference evidence="4" key="1">
    <citation type="submission" date="2016-02" db="EMBL/GenBank/DDBJ databases">
        <authorList>
            <person name="Schultz-Johansen M."/>
            <person name="Glaring M.A."/>
            <person name="Bech P.K."/>
            <person name="Stougaard P."/>
        </authorList>
    </citation>
    <scope>NUCLEOTIDE SEQUENCE [LARGE SCALE GENOMIC DNA]</scope>
    <source>
        <strain evidence="4">S66</strain>
    </source>
</reference>
<dbReference type="PANTHER" id="PTHR13355">
    <property type="entry name" value="GLUCOSAMINE 6-PHOSPHATE N-ACETYLTRANSFERASE"/>
    <property type="match status" value="1"/>
</dbReference>
<dbReference type="NCBIfam" id="TIGR02447">
    <property type="entry name" value="yiiD_Cterm"/>
    <property type="match status" value="1"/>
</dbReference>
<feature type="domain" description="N-acetyltransferase" evidence="2">
    <location>
        <begin position="1"/>
        <end position="145"/>
    </location>
</feature>
<dbReference type="InterPro" id="IPR039143">
    <property type="entry name" value="GNPNAT1-like"/>
</dbReference>
<dbReference type="EMBL" id="LSNE01000005">
    <property type="protein sequence ID" value="KXI29275.1"/>
    <property type="molecule type" value="Genomic_DNA"/>
</dbReference>
<dbReference type="Gene3D" id="3.40.630.30">
    <property type="match status" value="1"/>
</dbReference>
<organism evidence="3 4">
    <name type="scientific">Paraglaciecola hydrolytica</name>
    <dbReference type="NCBI Taxonomy" id="1799789"/>
    <lineage>
        <taxon>Bacteria</taxon>
        <taxon>Pseudomonadati</taxon>
        <taxon>Pseudomonadota</taxon>
        <taxon>Gammaproteobacteria</taxon>
        <taxon>Alteromonadales</taxon>
        <taxon>Alteromonadaceae</taxon>
        <taxon>Paraglaciecola</taxon>
    </lineage>
</organism>
<evidence type="ECO:0000313" key="4">
    <source>
        <dbReference type="Proteomes" id="UP000070299"/>
    </source>
</evidence>
<keyword evidence="4" id="KW-1185">Reference proteome</keyword>
<dbReference type="InterPro" id="IPR000182">
    <property type="entry name" value="GNAT_dom"/>
</dbReference>
<keyword evidence="3" id="KW-0808">Transferase</keyword>
<evidence type="ECO:0000313" key="3">
    <source>
        <dbReference type="EMBL" id="KXI29275.1"/>
    </source>
</evidence>
<dbReference type="PANTHER" id="PTHR13355:SF22">
    <property type="entry name" value="SLL0786 PROTEIN"/>
    <property type="match status" value="1"/>
</dbReference>
<name>A0A136A218_9ALTE</name>
<dbReference type="AlphaFoldDB" id="A0A136A218"/>
<feature type="transmembrane region" description="Helical" evidence="1">
    <location>
        <begin position="202"/>
        <end position="221"/>
    </location>
</feature>
<dbReference type="OrthoDB" id="4305330at2"/>
<keyword evidence="1" id="KW-0472">Membrane</keyword>
<dbReference type="InterPro" id="IPR012660">
    <property type="entry name" value="YiiD_C"/>
</dbReference>
<sequence>MYKIDTPVSEQDFNQYFELRWKMLRKPWNYPLGSEKDEYELVSQHRMIRNRQGEVVAVGRVHMNSSDEAQVRHIAVDKEYQGKGLAKLILASLEAFAREEGAVRIVTNSRQISIPFFASSGFEIEKEVSNELGKLKRQQMVKRLTSTNTILLHPKWCRQLQDTWYETIPISEQMGIKIHQYSGKTFETRASLNKNINLHGTMFAGSIFSLATLTGWGMIYLQLKEKGLEGDIVLGDGNIHYHKPITMQPRALCNIESLNGKFDPLLKNKKCFIKLQVAILDGDTAVAEFSGMFGILPLKAKA</sequence>
<dbReference type="STRING" id="1799789.AX660_14115"/>
<keyword evidence="1" id="KW-0812">Transmembrane</keyword>
<evidence type="ECO:0000259" key="2">
    <source>
        <dbReference type="PROSITE" id="PS51186"/>
    </source>
</evidence>
<keyword evidence="1" id="KW-1133">Transmembrane helix</keyword>
<dbReference type="Gene3D" id="3.10.129.10">
    <property type="entry name" value="Hotdog Thioesterase"/>
    <property type="match status" value="1"/>
</dbReference>
<dbReference type="InterPro" id="IPR016181">
    <property type="entry name" value="Acyl_CoA_acyltransferase"/>
</dbReference>
<evidence type="ECO:0000256" key="1">
    <source>
        <dbReference type="SAM" id="Phobius"/>
    </source>
</evidence>